<dbReference type="OrthoDB" id="9803205at2"/>
<dbReference type="AlphaFoldDB" id="A0A5B9W174"/>
<dbReference type="Pfam" id="PF12072">
    <property type="entry name" value="RNase_Y_N"/>
    <property type="match status" value="1"/>
</dbReference>
<evidence type="ECO:0000256" key="3">
    <source>
        <dbReference type="ARBA" id="ARBA00022801"/>
    </source>
</evidence>
<dbReference type="Gene3D" id="1.10.3210.10">
    <property type="entry name" value="Hypothetical protein af1432"/>
    <property type="match status" value="1"/>
</dbReference>
<feature type="domain" description="HD" evidence="8">
    <location>
        <begin position="334"/>
        <end position="427"/>
    </location>
</feature>
<protein>
    <recommendedName>
        <fullName evidence="5 6">Ribonuclease Y</fullName>
        <shortName evidence="5">RNase Y</shortName>
        <ecNumber evidence="5 6">3.1.-.-</ecNumber>
    </recommendedName>
</protein>
<keyword evidence="5" id="KW-1003">Cell membrane</keyword>
<dbReference type="Proteomes" id="UP000324233">
    <property type="component" value="Chromosome"/>
</dbReference>
<dbReference type="PROSITE" id="PS50084">
    <property type="entry name" value="KH_TYPE_1"/>
    <property type="match status" value="1"/>
</dbReference>
<evidence type="ECO:0000256" key="1">
    <source>
        <dbReference type="ARBA" id="ARBA00022722"/>
    </source>
</evidence>
<keyword evidence="3 5" id="KW-0378">Hydrolase</keyword>
<evidence type="ECO:0000313" key="10">
    <source>
        <dbReference type="Proteomes" id="UP000324233"/>
    </source>
</evidence>
<dbReference type="KEGG" id="agv:OJF2_22260"/>
<keyword evidence="7" id="KW-0175">Coiled coil</keyword>
<accession>A0A5B9W174</accession>
<dbReference type="SUPFAM" id="SSF54791">
    <property type="entry name" value="Eukaryotic type KH-domain (KH-domain type I)"/>
    <property type="match status" value="1"/>
</dbReference>
<dbReference type="NCBIfam" id="TIGR03319">
    <property type="entry name" value="RNase_Y"/>
    <property type="match status" value="1"/>
</dbReference>
<keyword evidence="1 5" id="KW-0540">Nuclease</keyword>
<dbReference type="InterPro" id="IPR004088">
    <property type="entry name" value="KH_dom_type_1"/>
</dbReference>
<dbReference type="PANTHER" id="PTHR12826:SF15">
    <property type="entry name" value="RIBONUCLEASE Y"/>
    <property type="match status" value="1"/>
</dbReference>
<dbReference type="CDD" id="cd22431">
    <property type="entry name" value="KH-I_RNaseY"/>
    <property type="match status" value="1"/>
</dbReference>
<dbReference type="GO" id="GO:0005886">
    <property type="term" value="C:plasma membrane"/>
    <property type="evidence" value="ECO:0007669"/>
    <property type="project" value="UniProtKB-SubCell"/>
</dbReference>
<dbReference type="EMBL" id="CP042997">
    <property type="protein sequence ID" value="QEH33720.1"/>
    <property type="molecule type" value="Genomic_DNA"/>
</dbReference>
<keyword evidence="2 5" id="KW-0255">Endonuclease</keyword>
<dbReference type="InterPro" id="IPR017705">
    <property type="entry name" value="Ribonuclease_Y"/>
</dbReference>
<reference evidence="9 10" key="1">
    <citation type="submission" date="2019-08" db="EMBL/GenBank/DDBJ databases">
        <title>Deep-cultivation of Planctomycetes and their phenomic and genomic characterization uncovers novel biology.</title>
        <authorList>
            <person name="Wiegand S."/>
            <person name="Jogler M."/>
            <person name="Boedeker C."/>
            <person name="Pinto D."/>
            <person name="Vollmers J."/>
            <person name="Rivas-Marin E."/>
            <person name="Kohn T."/>
            <person name="Peeters S.H."/>
            <person name="Heuer A."/>
            <person name="Rast P."/>
            <person name="Oberbeckmann S."/>
            <person name="Bunk B."/>
            <person name="Jeske O."/>
            <person name="Meyerdierks A."/>
            <person name="Storesund J.E."/>
            <person name="Kallscheuer N."/>
            <person name="Luecker S."/>
            <person name="Lage O.M."/>
            <person name="Pohl T."/>
            <person name="Merkel B.J."/>
            <person name="Hornburger P."/>
            <person name="Mueller R.-W."/>
            <person name="Bruemmer F."/>
            <person name="Labrenz M."/>
            <person name="Spormann A.M."/>
            <person name="Op den Camp H."/>
            <person name="Overmann J."/>
            <person name="Amann R."/>
            <person name="Jetten M.S.M."/>
            <person name="Mascher T."/>
            <person name="Medema M.H."/>
            <person name="Devos D.P."/>
            <person name="Kaster A.-K."/>
            <person name="Ovreas L."/>
            <person name="Rohde M."/>
            <person name="Galperin M.Y."/>
            <person name="Jogler C."/>
        </authorList>
    </citation>
    <scope>NUCLEOTIDE SEQUENCE [LARGE SCALE GENOMIC DNA]</scope>
    <source>
        <strain evidence="9 10">OJF2</strain>
    </source>
</reference>
<evidence type="ECO:0000256" key="2">
    <source>
        <dbReference type="ARBA" id="ARBA00022759"/>
    </source>
</evidence>
<dbReference type="GO" id="GO:0006402">
    <property type="term" value="P:mRNA catabolic process"/>
    <property type="evidence" value="ECO:0007669"/>
    <property type="project" value="UniProtKB-UniRule"/>
</dbReference>
<dbReference type="GO" id="GO:0016787">
    <property type="term" value="F:hydrolase activity"/>
    <property type="evidence" value="ECO:0007669"/>
    <property type="project" value="UniProtKB-KW"/>
</dbReference>
<dbReference type="RefSeq" id="WP_148593731.1">
    <property type="nucleotide sequence ID" value="NZ_CP042997.1"/>
</dbReference>
<feature type="coiled-coil region" evidence="7">
    <location>
        <begin position="54"/>
        <end position="141"/>
    </location>
</feature>
<dbReference type="SUPFAM" id="SSF109604">
    <property type="entry name" value="HD-domain/PDEase-like"/>
    <property type="match status" value="1"/>
</dbReference>
<dbReference type="Pfam" id="PF01966">
    <property type="entry name" value="HD"/>
    <property type="match status" value="1"/>
</dbReference>
<dbReference type="InterPro" id="IPR022711">
    <property type="entry name" value="RNase_Y_N"/>
</dbReference>
<organism evidence="9 10">
    <name type="scientific">Aquisphaera giovannonii</name>
    <dbReference type="NCBI Taxonomy" id="406548"/>
    <lineage>
        <taxon>Bacteria</taxon>
        <taxon>Pseudomonadati</taxon>
        <taxon>Planctomycetota</taxon>
        <taxon>Planctomycetia</taxon>
        <taxon>Isosphaerales</taxon>
        <taxon>Isosphaeraceae</taxon>
        <taxon>Aquisphaera</taxon>
    </lineage>
</organism>
<dbReference type="InterPro" id="IPR006674">
    <property type="entry name" value="HD_domain"/>
</dbReference>
<sequence>MDGTINGGLIGVILGMAGSLAGSYVLGRLRAQTARGLADQIISSAHREADAIRLQAELAAKEAAFQQRQELDREVDQARKEAREQERRLEKRSDLLDQKLELIGRKERDFEVMQRTLADQHEELQKRQQEVRELISDQREALHRIGRMSLEEARDLLLRRVREELASDVGTLIMQHESAARETCQQRSREILTTAIQRYAASHTAEVTVSTVDIPSDEMKGRIIGREGRNIRAFEKATGVDVIVDDTPGVVVVTGFDSVRREIAKVALEKLIQDGRIHPTRIEEIVQETREEMEEHIRRLGREAASEADVPELHEKLLDYLGRLKFRTSYSQNVLRHSIEVGFLTGMMAEEIGLDGALGRRCGLLHDIGKAADHEMEGGHPAVGAELARRYGEGPEVVHAALGHHDDLRVDRPYTVLVAAADAISASRPGARRETLDKYVRRLEELEALALGFPGVEHAYAIQAGREVRVLVDSQLVDDAAAAALCRDVARAIQEQLTYPGEVKVTVLRETRAVEFAR</sequence>
<gene>
    <name evidence="9" type="primary">rny_2</name>
    <name evidence="5" type="synonym">rny</name>
    <name evidence="9" type="ORF">OJF2_22260</name>
</gene>
<dbReference type="GO" id="GO:0004521">
    <property type="term" value="F:RNA endonuclease activity"/>
    <property type="evidence" value="ECO:0007669"/>
    <property type="project" value="UniProtKB-UniRule"/>
</dbReference>
<evidence type="ECO:0000256" key="5">
    <source>
        <dbReference type="HAMAP-Rule" id="MF_00335"/>
    </source>
</evidence>
<evidence type="ECO:0000313" key="9">
    <source>
        <dbReference type="EMBL" id="QEH33720.1"/>
    </source>
</evidence>
<feature type="transmembrane region" description="Helical" evidence="5">
    <location>
        <begin position="6"/>
        <end position="26"/>
    </location>
</feature>
<keyword evidence="5" id="KW-0472">Membrane</keyword>
<dbReference type="CDD" id="cd00077">
    <property type="entry name" value="HDc"/>
    <property type="match status" value="1"/>
</dbReference>
<evidence type="ECO:0000259" key="8">
    <source>
        <dbReference type="PROSITE" id="PS51831"/>
    </source>
</evidence>
<dbReference type="PROSITE" id="PS51831">
    <property type="entry name" value="HD"/>
    <property type="match status" value="1"/>
</dbReference>
<dbReference type="InterPro" id="IPR006675">
    <property type="entry name" value="HDIG_dom"/>
</dbReference>
<dbReference type="HAMAP" id="MF_00335">
    <property type="entry name" value="RNase_Y"/>
    <property type="match status" value="1"/>
</dbReference>
<dbReference type="InterPro" id="IPR036612">
    <property type="entry name" value="KH_dom_type_1_sf"/>
</dbReference>
<evidence type="ECO:0000256" key="7">
    <source>
        <dbReference type="SAM" id="Coils"/>
    </source>
</evidence>
<name>A0A5B9W174_9BACT</name>
<dbReference type="PANTHER" id="PTHR12826">
    <property type="entry name" value="RIBONUCLEASE Y"/>
    <property type="match status" value="1"/>
</dbReference>
<proteinExistence type="inferred from homology"/>
<keyword evidence="5" id="KW-0812">Transmembrane</keyword>
<evidence type="ECO:0000256" key="6">
    <source>
        <dbReference type="NCBIfam" id="TIGR03319"/>
    </source>
</evidence>
<dbReference type="InterPro" id="IPR004087">
    <property type="entry name" value="KH_dom"/>
</dbReference>
<dbReference type="SMART" id="SM00471">
    <property type="entry name" value="HDc"/>
    <property type="match status" value="1"/>
</dbReference>
<keyword evidence="10" id="KW-1185">Reference proteome</keyword>
<keyword evidence="4 5" id="KW-0694">RNA-binding</keyword>
<evidence type="ECO:0000256" key="4">
    <source>
        <dbReference type="ARBA" id="ARBA00022884"/>
    </source>
</evidence>
<dbReference type="Pfam" id="PF00013">
    <property type="entry name" value="KH_1"/>
    <property type="match status" value="1"/>
</dbReference>
<dbReference type="EC" id="3.1.-.-" evidence="5 6"/>
<dbReference type="GO" id="GO:0003723">
    <property type="term" value="F:RNA binding"/>
    <property type="evidence" value="ECO:0007669"/>
    <property type="project" value="UniProtKB-UniRule"/>
</dbReference>
<comment type="function">
    <text evidence="5">Endoribonuclease that initiates mRNA decay.</text>
</comment>
<dbReference type="InterPro" id="IPR003607">
    <property type="entry name" value="HD/PDEase_dom"/>
</dbReference>
<dbReference type="SMART" id="SM00322">
    <property type="entry name" value="KH"/>
    <property type="match status" value="1"/>
</dbReference>
<keyword evidence="5" id="KW-1133">Transmembrane helix</keyword>
<dbReference type="Gene3D" id="3.30.1370.10">
    <property type="entry name" value="K Homology domain, type 1"/>
    <property type="match status" value="1"/>
</dbReference>
<comment type="subcellular location">
    <subcellularLocation>
        <location evidence="5">Cell membrane</location>
        <topology evidence="5">Single-pass membrane protein</topology>
    </subcellularLocation>
</comment>
<comment type="similarity">
    <text evidence="5">Belongs to the RNase Y family.</text>
</comment>
<dbReference type="NCBIfam" id="TIGR00277">
    <property type="entry name" value="HDIG"/>
    <property type="match status" value="1"/>
</dbReference>